<reference evidence="2 5" key="3">
    <citation type="submission" date="2018-07" db="EMBL/GenBank/DDBJ databases">
        <title>Leeuwenhoekiella genomics.</title>
        <authorList>
            <person name="Tahon G."/>
            <person name="Willems A."/>
        </authorList>
    </citation>
    <scope>NUCLEOTIDE SEQUENCE [LARGE SCALE GENOMIC DNA]</scope>
    <source>
        <strain evidence="2 5">LMG 24856</strain>
    </source>
</reference>
<evidence type="ECO:0000259" key="1">
    <source>
        <dbReference type="Pfam" id="PF00534"/>
    </source>
</evidence>
<dbReference type="PANTHER" id="PTHR12526:SF630">
    <property type="entry name" value="GLYCOSYLTRANSFERASE"/>
    <property type="match status" value="1"/>
</dbReference>
<dbReference type="InterPro" id="IPR001296">
    <property type="entry name" value="Glyco_trans_1"/>
</dbReference>
<dbReference type="EMBL" id="QOVN01000003">
    <property type="protein sequence ID" value="RXG29770.1"/>
    <property type="molecule type" value="Genomic_DNA"/>
</dbReference>
<protein>
    <submittedName>
        <fullName evidence="2">Glycosyltransferase involved in cell wall biosynthesis</fullName>
    </submittedName>
    <submittedName>
        <fullName evidence="3">Glycosyltransferase involved in cell wall bisynthesis</fullName>
    </submittedName>
</protein>
<proteinExistence type="predicted"/>
<reference evidence="4" key="2">
    <citation type="submission" date="2016-11" db="EMBL/GenBank/DDBJ databases">
        <authorList>
            <person name="Varghese N."/>
            <person name="Submissions S."/>
        </authorList>
    </citation>
    <scope>NUCLEOTIDE SEQUENCE [LARGE SCALE GENOMIC DNA]</scope>
    <source>
        <strain evidence="4">DSM 19859</strain>
    </source>
</reference>
<dbReference type="STRING" id="573501.SAMN04487999_2595"/>
<accession>A0A1M5Z181</accession>
<keyword evidence="5" id="KW-1185">Reference proteome</keyword>
<dbReference type="Proteomes" id="UP000184240">
    <property type="component" value="Unassembled WGS sequence"/>
</dbReference>
<dbReference type="EMBL" id="FQXT01000004">
    <property type="protein sequence ID" value="SHI17950.1"/>
    <property type="molecule type" value="Genomic_DNA"/>
</dbReference>
<name>A0A1M5Z181_9FLAO</name>
<evidence type="ECO:0000313" key="5">
    <source>
        <dbReference type="Proteomes" id="UP000290037"/>
    </source>
</evidence>
<dbReference type="RefSeq" id="WP_072983661.1">
    <property type="nucleotide sequence ID" value="NZ_FQXT01000004.1"/>
</dbReference>
<keyword evidence="3" id="KW-0808">Transferase</keyword>
<dbReference type="CDD" id="cd03801">
    <property type="entry name" value="GT4_PimA-like"/>
    <property type="match status" value="1"/>
</dbReference>
<dbReference type="OrthoDB" id="1395864at2"/>
<evidence type="ECO:0000313" key="2">
    <source>
        <dbReference type="EMBL" id="RXG29770.1"/>
    </source>
</evidence>
<dbReference type="AlphaFoldDB" id="A0A1M5Z181"/>
<organism evidence="3 4">
    <name type="scientific">Leeuwenhoekiella palythoae</name>
    <dbReference type="NCBI Taxonomy" id="573501"/>
    <lineage>
        <taxon>Bacteria</taxon>
        <taxon>Pseudomonadati</taxon>
        <taxon>Bacteroidota</taxon>
        <taxon>Flavobacteriia</taxon>
        <taxon>Flavobacteriales</taxon>
        <taxon>Flavobacteriaceae</taxon>
        <taxon>Leeuwenhoekiella</taxon>
    </lineage>
</organism>
<dbReference type="Pfam" id="PF00534">
    <property type="entry name" value="Glycos_transf_1"/>
    <property type="match status" value="1"/>
</dbReference>
<dbReference type="Proteomes" id="UP000290037">
    <property type="component" value="Unassembled WGS sequence"/>
</dbReference>
<dbReference type="Gene3D" id="3.40.50.2000">
    <property type="entry name" value="Glycogen Phosphorylase B"/>
    <property type="match status" value="2"/>
</dbReference>
<gene>
    <name evidence="2" type="ORF">DSM01_1872</name>
    <name evidence="3" type="ORF">SAMN04487999_2595</name>
</gene>
<sequence length="370" mass="41830">MKFAVITHIEHFEKEGDFYSYGPYVREMNLWFKGVDEVRVVGTFSSKNPGSIDLPYKATRLQLIKVPSFDITSIAQAGRALLVLPVIIKKIYQEMSGVDHIHLRCPGNIGLLGAIVQLFFPKKKKTAKYAGNWDPKSKQPWSYNLQKWILSNSFLTKNMQVLVYGAWPNQSKNIKPFFTATYTEADNNALPLRKYDLPLRFLFVGGLVPGKRPLYTLALVNELISKGFPAELHFYGDGPQKELLLDFITEHHLEKSVFLHGNQSAATVAEAYKKSHFLILPSKSEGWPKAVAEAMWWGVIPIATPISCVPWMLDHGNRGILIKAKLESDAAQLEAFLKDKTGLKDMAQKASAWSRNYTLDLFEAELKKLL</sequence>
<feature type="domain" description="Glycosyl transferase family 1" evidence="1">
    <location>
        <begin position="198"/>
        <end position="351"/>
    </location>
</feature>
<dbReference type="GO" id="GO:0016757">
    <property type="term" value="F:glycosyltransferase activity"/>
    <property type="evidence" value="ECO:0007669"/>
    <property type="project" value="InterPro"/>
</dbReference>
<dbReference type="PANTHER" id="PTHR12526">
    <property type="entry name" value="GLYCOSYLTRANSFERASE"/>
    <property type="match status" value="1"/>
</dbReference>
<evidence type="ECO:0000313" key="3">
    <source>
        <dbReference type="EMBL" id="SHI17950.1"/>
    </source>
</evidence>
<reference evidence="3" key="1">
    <citation type="submission" date="2016-11" db="EMBL/GenBank/DDBJ databases">
        <authorList>
            <person name="Jaros S."/>
            <person name="Januszkiewicz K."/>
            <person name="Wedrychowicz H."/>
        </authorList>
    </citation>
    <scope>NUCLEOTIDE SEQUENCE [LARGE SCALE GENOMIC DNA]</scope>
    <source>
        <strain evidence="3">DSM 19859</strain>
    </source>
</reference>
<dbReference type="SUPFAM" id="SSF53756">
    <property type="entry name" value="UDP-Glycosyltransferase/glycogen phosphorylase"/>
    <property type="match status" value="1"/>
</dbReference>
<evidence type="ECO:0000313" key="4">
    <source>
        <dbReference type="Proteomes" id="UP000184240"/>
    </source>
</evidence>